<gene>
    <name evidence="1" type="ORF">BGLFYP119_01665</name>
</gene>
<sequence>MVFVNDTIHYYDTETGEPLTDEPVLTEELCLKKDQSETETAFSHSVVMTGSDEEGILYVNRGGMYLYYPGGTMEKQLFSYGYLFSLDHVFLMNTMETENPEFTHRLFNGQEKNCFAPELILGISAAAREKEAAQMFVEFLFSEEQQKNGKEAGFPVRKAVYESDEYWELGREGSFEGASSATYNGEMTELIDVLHSSDSQLKEIRELGKTLTTPVGRNRVLLDAVKKAGVPYLKNETDLDQAVSETISQVNLYLSE</sequence>
<dbReference type="EMBL" id="CACRST010000014">
    <property type="protein sequence ID" value="VYT06517.1"/>
    <property type="molecule type" value="Genomic_DNA"/>
</dbReference>
<accession>A0A6N2TM48</accession>
<name>A0A6N2TM48_9FIRM</name>
<reference evidence="1" key="1">
    <citation type="submission" date="2019-11" db="EMBL/GenBank/DDBJ databases">
        <authorList>
            <person name="Feng L."/>
        </authorList>
    </citation>
    <scope>NUCLEOTIDE SEQUENCE</scope>
    <source>
        <strain evidence="1">BgluceraseaLFYP119</strain>
    </source>
</reference>
<evidence type="ECO:0000313" key="1">
    <source>
        <dbReference type="EMBL" id="VYT06517.1"/>
    </source>
</evidence>
<dbReference type="Gene3D" id="3.40.190.10">
    <property type="entry name" value="Periplasmic binding protein-like II"/>
    <property type="match status" value="1"/>
</dbReference>
<evidence type="ECO:0008006" key="2">
    <source>
        <dbReference type="Google" id="ProtNLM"/>
    </source>
</evidence>
<protein>
    <recommendedName>
        <fullName evidence="2">Bacterial extracellular solute-binding protein</fullName>
    </recommendedName>
</protein>
<dbReference type="SUPFAM" id="SSF53850">
    <property type="entry name" value="Periplasmic binding protein-like II"/>
    <property type="match status" value="1"/>
</dbReference>
<organism evidence="1">
    <name type="scientific">Blautia glucerasea</name>
    <dbReference type="NCBI Taxonomy" id="536633"/>
    <lineage>
        <taxon>Bacteria</taxon>
        <taxon>Bacillati</taxon>
        <taxon>Bacillota</taxon>
        <taxon>Clostridia</taxon>
        <taxon>Lachnospirales</taxon>
        <taxon>Lachnospiraceae</taxon>
        <taxon>Blautia</taxon>
    </lineage>
</organism>
<proteinExistence type="predicted"/>
<dbReference type="RefSeq" id="WP_156353988.1">
    <property type="nucleotide sequence ID" value="NZ_CACRST010000014.1"/>
</dbReference>
<dbReference type="AlphaFoldDB" id="A0A6N2TM48"/>